<reference evidence="2 3" key="1">
    <citation type="submission" date="2019-05" db="EMBL/GenBank/DDBJ databases">
        <authorList>
            <consortium name="Science for Life Laboratories"/>
        </authorList>
    </citation>
    <scope>NUCLEOTIDE SEQUENCE [LARGE SCALE GENOMIC DNA]</scope>
    <source>
        <strain evidence="2">Soil9</strain>
    </source>
</reference>
<name>A0A6P2D6A0_9BACT</name>
<dbReference type="KEGG" id="gms:SOIL9_27640"/>
<dbReference type="RefSeq" id="WP_162669426.1">
    <property type="nucleotide sequence ID" value="NZ_LR593886.1"/>
</dbReference>
<keyword evidence="2" id="KW-0456">Lyase</keyword>
<sequence length="467" mass="52116">MSSTNKPPDKTRGFWQWVKNPWIRRRAEHDAADLEANLETFDPDQLSQEKIDQFVGDLIKKKLEWPMPRIFDRLGARAVPSLLRALDDSLYLQPYRGRYAPGLPLESLIRLLEPFAPAEMLGRLVELVTHKDAKIRRAVAGMFGHLAALDVWLTVSRDPDEDVQRYALWGIDSALTAKRVTPEFAVGALDRVIELVDHSGSDSDIVRAAAKVAARLDPARALTEFLNLKRFTANNPRLYYLLKAANEHDIQLPPDRVSLLLIELRPKADEYFGGCAIGYLLLQLARQKTDDARRWAEEVNSWSRPGSAGGKYISRAAADALALLNGINNPTSVVLRRLETVRDVDLLTAPQSAYYVAWILDAEVCNGGFAQYFVNSSGDTAGRAVSAFETIGSLGHAAIVRRAVALFGKQGPATDREERHDQLAKMSAKQDAEMNQLATEYYDVPEDVTVKLTNFANQHAEHFRDGV</sequence>
<accession>A0A6P2D6A0</accession>
<dbReference type="Gene3D" id="1.20.1420.60">
    <property type="match status" value="1"/>
</dbReference>
<dbReference type="SUPFAM" id="SSF48371">
    <property type="entry name" value="ARM repeat"/>
    <property type="match status" value="1"/>
</dbReference>
<feature type="domain" description="DNA mimic protein DMP19 C-terminal" evidence="1">
    <location>
        <begin position="346"/>
        <end position="459"/>
    </location>
</feature>
<dbReference type="InterPro" id="IPR025402">
    <property type="entry name" value="DMP19_C"/>
</dbReference>
<dbReference type="EMBL" id="LR593886">
    <property type="protein sequence ID" value="VTR94950.1"/>
    <property type="molecule type" value="Genomic_DNA"/>
</dbReference>
<keyword evidence="3" id="KW-1185">Reference proteome</keyword>
<protein>
    <recommendedName>
        <fullName evidence="1">DNA mimic protein DMP19 C-terminal domain-containing protein</fullName>
    </recommendedName>
</protein>
<dbReference type="Gene3D" id="1.25.10.10">
    <property type="entry name" value="Leucine-rich Repeat Variant"/>
    <property type="match status" value="1"/>
</dbReference>
<dbReference type="AlphaFoldDB" id="A0A6P2D6A0"/>
<evidence type="ECO:0000259" key="1">
    <source>
        <dbReference type="Pfam" id="PF14300"/>
    </source>
</evidence>
<dbReference type="Pfam" id="PF14300">
    <property type="entry name" value="DMP19"/>
    <property type="match status" value="1"/>
</dbReference>
<evidence type="ECO:0000313" key="3">
    <source>
        <dbReference type="Proteomes" id="UP000464178"/>
    </source>
</evidence>
<evidence type="ECO:0000313" key="2">
    <source>
        <dbReference type="EMBL" id="VTR94950.1"/>
    </source>
</evidence>
<dbReference type="InterPro" id="IPR011989">
    <property type="entry name" value="ARM-like"/>
</dbReference>
<gene>
    <name evidence="2" type="ORF">SOIL9_27640</name>
</gene>
<dbReference type="InterPro" id="IPR016024">
    <property type="entry name" value="ARM-type_fold"/>
</dbReference>
<dbReference type="GO" id="GO:0016829">
    <property type="term" value="F:lyase activity"/>
    <property type="evidence" value="ECO:0007669"/>
    <property type="project" value="UniProtKB-KW"/>
</dbReference>
<dbReference type="Proteomes" id="UP000464178">
    <property type="component" value="Chromosome"/>
</dbReference>
<proteinExistence type="predicted"/>
<organism evidence="2 3">
    <name type="scientific">Gemmata massiliana</name>
    <dbReference type="NCBI Taxonomy" id="1210884"/>
    <lineage>
        <taxon>Bacteria</taxon>
        <taxon>Pseudomonadati</taxon>
        <taxon>Planctomycetota</taxon>
        <taxon>Planctomycetia</taxon>
        <taxon>Gemmatales</taxon>
        <taxon>Gemmataceae</taxon>
        <taxon>Gemmata</taxon>
    </lineage>
</organism>